<feature type="signal peptide" evidence="1">
    <location>
        <begin position="1"/>
        <end position="21"/>
    </location>
</feature>
<dbReference type="AlphaFoldDB" id="A0AAW7X9Y7"/>
<sequence length="138" mass="14709">MRLLKLATVLGLVIFSMGSLADIAVITHPSNTNPLDQTAISKIFLGKVKSYPDGGTIIAINQLEGSPVRAAFDESVLGKSSSQIKSYWSKLMFTGKGTPPQEVQSDAEVKQLVAANPSIIGYVDASLVDDSVKVLLKF</sequence>
<gene>
    <name evidence="2" type="ORF">Q4521_13130</name>
</gene>
<dbReference type="Proteomes" id="UP001169760">
    <property type="component" value="Unassembled WGS sequence"/>
</dbReference>
<proteinExistence type="predicted"/>
<evidence type="ECO:0000313" key="3">
    <source>
        <dbReference type="Proteomes" id="UP001169760"/>
    </source>
</evidence>
<keyword evidence="1" id="KW-0732">Signal</keyword>
<protein>
    <submittedName>
        <fullName evidence="2">Phosphate ABC transporter substrate-binding protein</fullName>
    </submittedName>
</protein>
<comment type="caution">
    <text evidence="2">The sequence shown here is derived from an EMBL/GenBank/DDBJ whole genome shotgun (WGS) entry which is preliminary data.</text>
</comment>
<dbReference type="EMBL" id="JAUOPB010000009">
    <property type="protein sequence ID" value="MDO6423416.1"/>
    <property type="molecule type" value="Genomic_DNA"/>
</dbReference>
<accession>A0AAW7X9Y7</accession>
<dbReference type="RefSeq" id="WP_216064656.1">
    <property type="nucleotide sequence ID" value="NZ_CP123764.1"/>
</dbReference>
<evidence type="ECO:0000256" key="1">
    <source>
        <dbReference type="SAM" id="SignalP"/>
    </source>
</evidence>
<evidence type="ECO:0000313" key="2">
    <source>
        <dbReference type="EMBL" id="MDO6423416.1"/>
    </source>
</evidence>
<organism evidence="2 3">
    <name type="scientific">Saccharophagus degradans</name>
    <dbReference type="NCBI Taxonomy" id="86304"/>
    <lineage>
        <taxon>Bacteria</taxon>
        <taxon>Pseudomonadati</taxon>
        <taxon>Pseudomonadota</taxon>
        <taxon>Gammaproteobacteria</taxon>
        <taxon>Cellvibrionales</taxon>
        <taxon>Cellvibrionaceae</taxon>
        <taxon>Saccharophagus</taxon>
    </lineage>
</organism>
<feature type="chain" id="PRO_5043801622" evidence="1">
    <location>
        <begin position="22"/>
        <end position="138"/>
    </location>
</feature>
<reference evidence="2" key="1">
    <citation type="submission" date="2023-07" db="EMBL/GenBank/DDBJ databases">
        <title>Genome content predicts the carbon catabolic preferences of heterotrophic bacteria.</title>
        <authorList>
            <person name="Gralka M."/>
        </authorList>
    </citation>
    <scope>NUCLEOTIDE SEQUENCE</scope>
    <source>
        <strain evidence="2">I3M17_2</strain>
    </source>
</reference>
<name>A0AAW7X9Y7_9GAMM</name>